<accession>A0A834JP15</accession>
<dbReference type="AlphaFoldDB" id="A0A834JP15"/>
<evidence type="ECO:0000313" key="3">
    <source>
        <dbReference type="Proteomes" id="UP000617340"/>
    </source>
</evidence>
<evidence type="ECO:0000313" key="2">
    <source>
        <dbReference type="EMBL" id="KAF7391525.1"/>
    </source>
</evidence>
<sequence length="119" mass="14183">MDFNVAEEDEKKKNKEDSRRRRKSTIDLVVREKLEEEEEEEEEEKKSWLREREERRRGGTSKGRREAIVRISRLHPNPFETPRVESGTLARPIADWWEAEWEDGREPLAVFKPGYDASA</sequence>
<comment type="caution">
    <text evidence="2">The sequence shown here is derived from an EMBL/GenBank/DDBJ whole genome shotgun (WGS) entry which is preliminary data.</text>
</comment>
<gene>
    <name evidence="2" type="ORF">HZH68_011068</name>
</gene>
<organism evidence="2 3">
    <name type="scientific">Vespula germanica</name>
    <name type="common">German yellow jacket</name>
    <name type="synonym">Paravespula germanica</name>
    <dbReference type="NCBI Taxonomy" id="30212"/>
    <lineage>
        <taxon>Eukaryota</taxon>
        <taxon>Metazoa</taxon>
        <taxon>Ecdysozoa</taxon>
        <taxon>Arthropoda</taxon>
        <taxon>Hexapoda</taxon>
        <taxon>Insecta</taxon>
        <taxon>Pterygota</taxon>
        <taxon>Neoptera</taxon>
        <taxon>Endopterygota</taxon>
        <taxon>Hymenoptera</taxon>
        <taxon>Apocrita</taxon>
        <taxon>Aculeata</taxon>
        <taxon>Vespoidea</taxon>
        <taxon>Vespidae</taxon>
        <taxon>Vespinae</taxon>
        <taxon>Vespula</taxon>
    </lineage>
</organism>
<dbReference type="Proteomes" id="UP000617340">
    <property type="component" value="Unassembled WGS sequence"/>
</dbReference>
<evidence type="ECO:0000256" key="1">
    <source>
        <dbReference type="SAM" id="MobiDB-lite"/>
    </source>
</evidence>
<dbReference type="EMBL" id="JACSDZ010000011">
    <property type="protein sequence ID" value="KAF7391525.1"/>
    <property type="molecule type" value="Genomic_DNA"/>
</dbReference>
<feature type="region of interest" description="Disordered" evidence="1">
    <location>
        <begin position="1"/>
        <end position="68"/>
    </location>
</feature>
<feature type="compositionally biased region" description="Basic and acidic residues" evidence="1">
    <location>
        <begin position="44"/>
        <end position="68"/>
    </location>
</feature>
<keyword evidence="3" id="KW-1185">Reference proteome</keyword>
<protein>
    <submittedName>
        <fullName evidence="2">Uncharacterized protein</fullName>
    </submittedName>
</protein>
<proteinExistence type="predicted"/>
<reference evidence="2" key="1">
    <citation type="journal article" date="2020" name="G3 (Bethesda)">
        <title>High-Quality Assemblies for Three Invasive Social Wasps from the &lt;i&gt;Vespula&lt;/i&gt; Genus.</title>
        <authorList>
            <person name="Harrop T.W.R."/>
            <person name="Guhlin J."/>
            <person name="McLaughlin G.M."/>
            <person name="Permina E."/>
            <person name="Stockwell P."/>
            <person name="Gilligan J."/>
            <person name="Le Lec M.F."/>
            <person name="Gruber M.A.M."/>
            <person name="Quinn O."/>
            <person name="Lovegrove M."/>
            <person name="Duncan E.J."/>
            <person name="Remnant E.J."/>
            <person name="Van Eeckhoven J."/>
            <person name="Graham B."/>
            <person name="Knapp R.A."/>
            <person name="Langford K.W."/>
            <person name="Kronenberg Z."/>
            <person name="Press M.O."/>
            <person name="Eacker S.M."/>
            <person name="Wilson-Rankin E.E."/>
            <person name="Purcell J."/>
            <person name="Lester P.J."/>
            <person name="Dearden P.K."/>
        </authorList>
    </citation>
    <scope>NUCLEOTIDE SEQUENCE</scope>
    <source>
        <strain evidence="2">Linc-1</strain>
    </source>
</reference>
<name>A0A834JP15_VESGE</name>
<feature type="compositionally biased region" description="Basic and acidic residues" evidence="1">
    <location>
        <begin position="9"/>
        <end position="19"/>
    </location>
</feature>